<dbReference type="RefSeq" id="WP_116158071.1">
    <property type="nucleotide sequence ID" value="NZ_JACHJY010000008.1"/>
</dbReference>
<comment type="caution">
    <text evidence="3">The sequence shown here is derived from an EMBL/GenBank/DDBJ whole genome shotgun (WGS) entry which is preliminary data.</text>
</comment>
<dbReference type="Proteomes" id="UP000582643">
    <property type="component" value="Unassembled WGS sequence"/>
</dbReference>
<name>A0A7W7U4J0_9ACTN</name>
<evidence type="ECO:0000256" key="2">
    <source>
        <dbReference type="SAM" id="SignalP"/>
    </source>
</evidence>
<proteinExistence type="predicted"/>
<protein>
    <recommendedName>
        <fullName evidence="5">Lipoprotein</fullName>
    </recommendedName>
</protein>
<keyword evidence="2" id="KW-0732">Signal</keyword>
<reference evidence="3 4" key="1">
    <citation type="submission" date="2020-08" db="EMBL/GenBank/DDBJ databases">
        <title>Genomic Encyclopedia of Type Strains, Phase III (KMG-III): the genomes of soil and plant-associated and newly described type strains.</title>
        <authorList>
            <person name="Whitman W."/>
        </authorList>
    </citation>
    <scope>NUCLEOTIDE SEQUENCE [LARGE SCALE GENOMIC DNA]</scope>
    <source>
        <strain evidence="3 4">SFB5A</strain>
    </source>
</reference>
<feature type="region of interest" description="Disordered" evidence="1">
    <location>
        <begin position="431"/>
        <end position="453"/>
    </location>
</feature>
<feature type="chain" id="PRO_5038584329" description="Lipoprotein" evidence="2">
    <location>
        <begin position="22"/>
        <end position="453"/>
    </location>
</feature>
<dbReference type="PROSITE" id="PS51257">
    <property type="entry name" value="PROKAR_LIPOPROTEIN"/>
    <property type="match status" value="1"/>
</dbReference>
<sequence length="453" mass="47819">MRNRQPAVVVTAALAATLASGACTAGAVGGGPRGATSATGSECVRIVGENGTKTDECLPLSPEQSRVDKVTPVFSRPTRITNPLHVGSEIQQVIYDGQVDGKPFRTELTLLPHVETVTVNGEQVRARTFQFVSFSDGRVQEVARDWFAQADDGSVWYLGEEVFNYEDGVVADTHGSWRAGKAGPAAMIMPSDPRAGDVFRGENIPGTVFEEVTVKAVGQTVPGPYGPVKGAIRTAEINLDGSRENKVIAPGYGELTIDEPGPDLEAVTLAVPTDVTPGPVPAELAALSTAVRAAHAGATEATVAKVRTAWDAYRASDKVPRLLVEQMDKDIGSLTSAVKARDAALVRGAALRVAQNELDLHLRYEPLATVEAARMQMWARQSALDGAARDAGAIAGDVSSLELTWDRVQHDTAPARAARITASLHALRDAADRQDTTTAQQATTGLTAALDSR</sequence>
<keyword evidence="4" id="KW-1185">Reference proteome</keyword>
<evidence type="ECO:0000313" key="4">
    <source>
        <dbReference type="Proteomes" id="UP000582643"/>
    </source>
</evidence>
<dbReference type="EMBL" id="JACHJY010000008">
    <property type="protein sequence ID" value="MBB4984476.1"/>
    <property type="molecule type" value="Genomic_DNA"/>
</dbReference>
<evidence type="ECO:0000313" key="3">
    <source>
        <dbReference type="EMBL" id="MBB4984476.1"/>
    </source>
</evidence>
<evidence type="ECO:0000256" key="1">
    <source>
        <dbReference type="SAM" id="MobiDB-lite"/>
    </source>
</evidence>
<gene>
    <name evidence="3" type="ORF">GGE06_005422</name>
</gene>
<accession>A0A7W7U4J0</accession>
<organism evidence="3 4">
    <name type="scientific">Streptomyces nymphaeiformis</name>
    <dbReference type="NCBI Taxonomy" id="2663842"/>
    <lineage>
        <taxon>Bacteria</taxon>
        <taxon>Bacillati</taxon>
        <taxon>Actinomycetota</taxon>
        <taxon>Actinomycetes</taxon>
        <taxon>Kitasatosporales</taxon>
        <taxon>Streptomycetaceae</taxon>
        <taxon>Streptomyces</taxon>
    </lineage>
</organism>
<dbReference type="AlphaFoldDB" id="A0A7W7U4J0"/>
<evidence type="ECO:0008006" key="5">
    <source>
        <dbReference type="Google" id="ProtNLM"/>
    </source>
</evidence>
<feature type="compositionally biased region" description="Low complexity" evidence="1">
    <location>
        <begin position="436"/>
        <end position="453"/>
    </location>
</feature>
<feature type="signal peptide" evidence="2">
    <location>
        <begin position="1"/>
        <end position="21"/>
    </location>
</feature>